<name>E4KPQ3_9LACT</name>
<dbReference type="OrthoDB" id="278110at2"/>
<dbReference type="EMBL" id="AENN01000015">
    <property type="protein sequence ID" value="EFR31383.1"/>
    <property type="molecule type" value="Genomic_DNA"/>
</dbReference>
<reference evidence="1 2" key="1">
    <citation type="submission" date="2010-10" db="EMBL/GenBank/DDBJ databases">
        <authorList>
            <person name="Durkin A.S."/>
            <person name="Madupu R."/>
            <person name="Torralba M."/>
            <person name="Gillis M."/>
            <person name="Methe B."/>
            <person name="Sutton G."/>
            <person name="Nelson K.E."/>
        </authorList>
    </citation>
    <scope>NUCLEOTIDE SEQUENCE [LARGE SCALE GENOMIC DNA]</scope>
    <source>
        <strain evidence="1 2">ACS-139-V-Col8</strain>
    </source>
</reference>
<comment type="caution">
    <text evidence="1">The sequence shown here is derived from an EMBL/GenBank/DDBJ whole genome shotgun (WGS) entry which is preliminary data.</text>
</comment>
<dbReference type="Gene3D" id="3.40.50.1000">
    <property type="entry name" value="HAD superfamily/HAD-like"/>
    <property type="match status" value="1"/>
</dbReference>
<evidence type="ECO:0000313" key="1">
    <source>
        <dbReference type="EMBL" id="EFR31383.1"/>
    </source>
</evidence>
<evidence type="ECO:0008006" key="3">
    <source>
        <dbReference type="Google" id="ProtNLM"/>
    </source>
</evidence>
<sequence>MLKKIRLFVDMDGTLVQYQGREVGIDIFAPHYFENVPPEINLLNFIKDLIHHETEVEIYILSAIFDKKPSITDEKKIWLNTWLPELPEQAWYFPPESISKVEYMHRVFPDWNQALNILIDDMDYNLSAWQTYDNHIALESVGWDKWLAPADLGFVQLDSSKSKEDLKKTFHNLIRKYKMK</sequence>
<accession>E4KPQ3</accession>
<dbReference type="RefSeq" id="WP_006418586.1">
    <property type="nucleotide sequence ID" value="NZ_AENN01000015.1"/>
</dbReference>
<dbReference type="InterPro" id="IPR023214">
    <property type="entry name" value="HAD_sf"/>
</dbReference>
<dbReference type="Proteomes" id="UP000005990">
    <property type="component" value="Unassembled WGS sequence"/>
</dbReference>
<organism evidence="1 2">
    <name type="scientific">Eremococcus coleocola ACS-139-V-Col8</name>
    <dbReference type="NCBI Taxonomy" id="908337"/>
    <lineage>
        <taxon>Bacteria</taxon>
        <taxon>Bacillati</taxon>
        <taxon>Bacillota</taxon>
        <taxon>Bacilli</taxon>
        <taxon>Lactobacillales</taxon>
        <taxon>Aerococcaceae</taxon>
        <taxon>Eremococcus</taxon>
    </lineage>
</organism>
<evidence type="ECO:0000313" key="2">
    <source>
        <dbReference type="Proteomes" id="UP000005990"/>
    </source>
</evidence>
<protein>
    <recommendedName>
        <fullName evidence="3">5' nucleotidase, deoxy (Pyrimidine), cytosolic type C protein (NT5C)</fullName>
    </recommendedName>
</protein>
<keyword evidence="2" id="KW-1185">Reference proteome</keyword>
<gene>
    <name evidence="1" type="ORF">HMPREF9257_1542</name>
</gene>
<proteinExistence type="predicted"/>
<dbReference type="STRING" id="908337.HMPREF9257_1542"/>
<dbReference type="AlphaFoldDB" id="E4KPQ3"/>